<gene>
    <name evidence="3" type="ORF">CSA56_12745</name>
</gene>
<protein>
    <recommendedName>
        <fullName evidence="2">PA14 domain-containing protein</fullName>
    </recommendedName>
</protein>
<accession>A0A2G6KC00</accession>
<dbReference type="EMBL" id="PDSK01000102">
    <property type="protein sequence ID" value="PIE33187.1"/>
    <property type="molecule type" value="Genomic_DNA"/>
</dbReference>
<keyword evidence="1" id="KW-0812">Transmembrane</keyword>
<organism evidence="3 4">
    <name type="scientific">candidate division KSB3 bacterium</name>
    <dbReference type="NCBI Taxonomy" id="2044937"/>
    <lineage>
        <taxon>Bacteria</taxon>
        <taxon>candidate division KSB3</taxon>
    </lineage>
</organism>
<feature type="transmembrane region" description="Helical" evidence="1">
    <location>
        <begin position="371"/>
        <end position="388"/>
    </location>
</feature>
<dbReference type="PROSITE" id="PS51820">
    <property type="entry name" value="PA14"/>
    <property type="match status" value="1"/>
</dbReference>
<feature type="transmembrane region" description="Helical" evidence="1">
    <location>
        <begin position="347"/>
        <end position="366"/>
    </location>
</feature>
<dbReference type="SUPFAM" id="SSF56988">
    <property type="entry name" value="Anthrax protective antigen"/>
    <property type="match status" value="1"/>
</dbReference>
<keyword evidence="1" id="KW-0472">Membrane</keyword>
<keyword evidence="1" id="KW-1133">Transmembrane helix</keyword>
<feature type="transmembrane region" description="Helical" evidence="1">
    <location>
        <begin position="461"/>
        <end position="483"/>
    </location>
</feature>
<feature type="transmembrane region" description="Helical" evidence="1">
    <location>
        <begin position="518"/>
        <end position="536"/>
    </location>
</feature>
<evidence type="ECO:0000259" key="2">
    <source>
        <dbReference type="PROSITE" id="PS51820"/>
    </source>
</evidence>
<evidence type="ECO:0000313" key="4">
    <source>
        <dbReference type="Proteomes" id="UP000230821"/>
    </source>
</evidence>
<dbReference type="Proteomes" id="UP000230821">
    <property type="component" value="Unassembled WGS sequence"/>
</dbReference>
<feature type="domain" description="PA14" evidence="2">
    <location>
        <begin position="45"/>
        <end position="180"/>
    </location>
</feature>
<feature type="transmembrane region" description="Helical" evidence="1">
    <location>
        <begin position="424"/>
        <end position="455"/>
    </location>
</feature>
<sequence>MSETKPFYKVIWMDVRAICLWKFDRMLAFLSGLLILVWGAAVLNPLERGIQAAFYGNTEWKAPALVSLQLPSIDLASMATFLPDVRKDFTAQWEGFLWIAQSGEYTFTTASDDGSDVYIDGREVVDNGGFHGLQERSGSIALEKGFHRILARYLQGKALSVFKCYWTPPGRPRSLIPASALFLTPGTPKRYLTGRLCEFLGALGTLAGCLTLAGWLGIRIWRWGRSLLPLKQPVIVALIVLATFFGYFIWSSYAVSIDSIWSTYVALSLLREGNANLDEYEQVLKKYVHHVEWQHEHYYNIYPLGTPVMAVPFMWIVDRFMQQALSQDTVQFYNRYGWIPRGIEKFIASWIVAGASGAIYLLACLFFSSRFAPFLLTFIFAFCSSAWSTASRGLWQHGPALFLLTIALYLLLLSDRRPHHRFWALRLTAVCLSFSFWVRPTNILSILLLSAYVLYRHRAHFPGYILCGAAASLPFFLFNLSVYHHILPTYFRLSQVAFGTSAFWDGLLGNLISPSRGVFVYSPIFSFAFLGIGLLVKDKRMSALDICLTLILAGHWMLSSAHHAWWGGHSYGPRYFTEMTVYLCYFLIPVFSHLPQWNRVGKTIAVCLLSLAIGWSFFTHYQGAMSVAANSWSAYPIDVGKDPSRVWDWSIWWR</sequence>
<evidence type="ECO:0000313" key="3">
    <source>
        <dbReference type="EMBL" id="PIE33187.1"/>
    </source>
</evidence>
<name>A0A2G6KC00_9BACT</name>
<evidence type="ECO:0000256" key="1">
    <source>
        <dbReference type="SAM" id="Phobius"/>
    </source>
</evidence>
<proteinExistence type="predicted"/>
<feature type="transmembrane region" description="Helical" evidence="1">
    <location>
        <begin position="233"/>
        <end position="253"/>
    </location>
</feature>
<feature type="transmembrane region" description="Helical" evidence="1">
    <location>
        <begin position="572"/>
        <end position="591"/>
    </location>
</feature>
<dbReference type="AlphaFoldDB" id="A0A2G6KC00"/>
<dbReference type="InterPro" id="IPR037524">
    <property type="entry name" value="PA14/GLEYA"/>
</dbReference>
<dbReference type="SMART" id="SM00758">
    <property type="entry name" value="PA14"/>
    <property type="match status" value="1"/>
</dbReference>
<dbReference type="InterPro" id="IPR011658">
    <property type="entry name" value="PA14_dom"/>
</dbReference>
<feature type="transmembrane region" description="Helical" evidence="1">
    <location>
        <begin position="603"/>
        <end position="621"/>
    </location>
</feature>
<feature type="transmembrane region" description="Helical" evidence="1">
    <location>
        <begin position="490"/>
        <end position="512"/>
    </location>
</feature>
<feature type="transmembrane region" description="Helical" evidence="1">
    <location>
        <begin position="199"/>
        <end position="221"/>
    </location>
</feature>
<dbReference type="Pfam" id="PF07691">
    <property type="entry name" value="PA14"/>
    <property type="match status" value="1"/>
</dbReference>
<reference evidence="3 4" key="1">
    <citation type="submission" date="2017-10" db="EMBL/GenBank/DDBJ databases">
        <title>Novel microbial diversity and functional potential in the marine mammal oral microbiome.</title>
        <authorList>
            <person name="Dudek N.K."/>
            <person name="Sun C.L."/>
            <person name="Burstein D."/>
            <person name="Kantor R.S."/>
            <person name="Aliaga Goltsman D.S."/>
            <person name="Bik E.M."/>
            <person name="Thomas B.C."/>
            <person name="Banfield J.F."/>
            <person name="Relman D.A."/>
        </authorList>
    </citation>
    <scope>NUCLEOTIDE SEQUENCE [LARGE SCALE GENOMIC DNA]</scope>
    <source>
        <strain evidence="3">DOLJORAL78_47_16</strain>
    </source>
</reference>
<dbReference type="Gene3D" id="3.90.182.10">
    <property type="entry name" value="Toxin - Anthrax Protective Antigen,domain 1"/>
    <property type="match status" value="1"/>
</dbReference>
<comment type="caution">
    <text evidence="3">The sequence shown here is derived from an EMBL/GenBank/DDBJ whole genome shotgun (WGS) entry which is preliminary data.</text>
</comment>
<feature type="transmembrane region" description="Helical" evidence="1">
    <location>
        <begin position="394"/>
        <end position="412"/>
    </location>
</feature>
<feature type="transmembrane region" description="Helical" evidence="1">
    <location>
        <begin position="543"/>
        <end position="566"/>
    </location>
</feature>